<evidence type="ECO:0000256" key="6">
    <source>
        <dbReference type="SAM" id="Phobius"/>
    </source>
</evidence>
<dbReference type="InterPro" id="IPR052155">
    <property type="entry name" value="Biofilm_reg_signaling"/>
</dbReference>
<keyword evidence="6" id="KW-0472">Membrane</keyword>
<feature type="domain" description="PAC" evidence="8">
    <location>
        <begin position="513"/>
        <end position="565"/>
    </location>
</feature>
<dbReference type="PROSITE" id="PS50883">
    <property type="entry name" value="EAL"/>
    <property type="match status" value="1"/>
</dbReference>
<evidence type="ECO:0000259" key="10">
    <source>
        <dbReference type="PROSITE" id="PS50887"/>
    </source>
</evidence>
<dbReference type="CDD" id="cd01949">
    <property type="entry name" value="GGDEF"/>
    <property type="match status" value="1"/>
</dbReference>
<dbReference type="RefSeq" id="WP_125180102.1">
    <property type="nucleotide sequence ID" value="NZ_QZMU01000001.1"/>
</dbReference>
<dbReference type="Pfam" id="PF08448">
    <property type="entry name" value="PAS_4"/>
    <property type="match status" value="1"/>
</dbReference>
<dbReference type="InterPro" id="IPR000014">
    <property type="entry name" value="PAS"/>
</dbReference>
<sequence length="1122" mass="126548">MPPILHKLIWPGRSPGRIAFFYIAGVSLWIYLSTYLLQVSSGESLLREFELTKGLGFAALTGLLLYVLLRTWGQQDSAGTWAEAGATSARFRTRLHRIFLGFTALVVLLTLLGYFIFTHERQHLEQQTYNKLQAIAELKSEQVGNWLEERYSDAQTLAGDGIFVRQAAALAAGDEAVHASLSERLSAFREAYGYEGVMIIGPDGSELLSQGIRHVMPELDPAAAGAAVPVRDSRVGHTRFFRDAHGQLHMDLIMSLPGREGIGAHAGFILIHSSPEDFLFPYIRSWPSERKSGRSLLVQQDGRLVQSLGSKYAADESYESIEYPLELPDRPGSMARGDEDSGTFQGRDYRGIQVLAAYDQVPNIDWKILVKIDRWEVLAPLYSLMRWVGLISLFALSVLAFSLLVLWRQQERMYVLSMQAEQHKNEAVREAAEKALEQSESRLRTLVRTIPDLVWLKDTEGVYLLCNSMFEKFFGATEKAIRGHTDYDFVSQSQADFFQEQDQRAMHAGEPLMNEEWLRFNSGGYYGLFETVKTPMRDSRGNLIGVLGIARDVTRRKQAEDELRLAAMVFEQSREGIIITDAEDRIIKINKAFTEITGYTETEALGQHPNILSSGRHDKAFYRRLWQAVENQGYWQGEIWNRRKDGKIYPQWLSIVRTYDANPKVRGHIAIFEDITQRKQDEERINWLAHFDALTGLPNRTLLLDRVRSAIARARRYKHGIAVLYCDLDHFKNVNDALGHSVGDGLLKEVAARLPRLVREQDTVSRQGGDEFIVLLPDTDSNGAAHVCRKIMSEISEPCSISGFELNISFSIGVSIYPDDGDDFDTLAKHADIAMYQAKQMGRNGYCFFTPELQGMTARTLKLETDIQRALDHDEFLLHYQPQVCIATGRLSGFEALLRWQHPEFGMISPAEFIPIAERSGQIVRIGEWVARTAAIRLRGWLDAGLEPVKMAVNLSVPQLQQARLFETMETILDETGLAPELLELEVTESMLMEDPEKSVAALRRLSQYGVKVAIDDFGTGYSSLAYLKRLPVNYLKIDREFIRDIPADPDDATIARSIISLGHSLGLQIIAEGVETQAQLEFLRVEGCDHMQGFLFSRPLPEAEMFDLLVGMGCLKQDDAG</sequence>
<dbReference type="SMART" id="SM00267">
    <property type="entry name" value="GGDEF"/>
    <property type="match status" value="1"/>
</dbReference>
<evidence type="ECO:0000256" key="2">
    <source>
        <dbReference type="ARBA" id="ARBA00012282"/>
    </source>
</evidence>
<dbReference type="SMART" id="SM00086">
    <property type="entry name" value="PAC"/>
    <property type="match status" value="2"/>
</dbReference>
<evidence type="ECO:0000256" key="4">
    <source>
        <dbReference type="ARBA" id="ARBA00051114"/>
    </source>
</evidence>
<dbReference type="InterPro" id="IPR043128">
    <property type="entry name" value="Rev_trsase/Diguanyl_cyclase"/>
</dbReference>
<reference evidence="11 12" key="1">
    <citation type="journal article" date="2010" name="Int. J. Syst. Evol. Microbiol.">
        <title>Thiohalobacter thiocyanaticus gen. nov., sp. nov., a moderately halophilic, sulfur-oxidizing gammaproteobacterium from hypersaline lakes, that utilizes thiocyanate.</title>
        <authorList>
            <person name="Sorokin D.Y."/>
            <person name="Kovaleva O.L."/>
            <person name="Tourova T.P."/>
            <person name="Muyzer G."/>
        </authorList>
    </citation>
    <scope>NUCLEOTIDE SEQUENCE [LARGE SCALE GENOMIC DNA]</scope>
    <source>
        <strain evidence="11 12">Hrh1</strain>
    </source>
</reference>
<dbReference type="FunFam" id="3.30.70.270:FF:000001">
    <property type="entry name" value="Diguanylate cyclase domain protein"/>
    <property type="match status" value="1"/>
</dbReference>
<dbReference type="EMBL" id="QZMU01000001">
    <property type="protein sequence ID" value="RRQ20888.1"/>
    <property type="molecule type" value="Genomic_DNA"/>
</dbReference>
<feature type="domain" description="PAS" evidence="7">
    <location>
        <begin position="562"/>
        <end position="607"/>
    </location>
</feature>
<keyword evidence="12" id="KW-1185">Reference proteome</keyword>
<dbReference type="InterPro" id="IPR029787">
    <property type="entry name" value="Nucleotide_cyclase"/>
</dbReference>
<dbReference type="Pfam" id="PF00990">
    <property type="entry name" value="GGDEF"/>
    <property type="match status" value="1"/>
</dbReference>
<organism evidence="11 12">
    <name type="scientific">Thiohalobacter thiocyanaticus</name>
    <dbReference type="NCBI Taxonomy" id="585455"/>
    <lineage>
        <taxon>Bacteria</taxon>
        <taxon>Pseudomonadati</taxon>
        <taxon>Pseudomonadota</taxon>
        <taxon>Gammaproteobacteria</taxon>
        <taxon>Thiohalobacterales</taxon>
        <taxon>Thiohalobacteraceae</taxon>
        <taxon>Thiohalobacter</taxon>
    </lineage>
</organism>
<dbReference type="PANTHER" id="PTHR44757">
    <property type="entry name" value="DIGUANYLATE CYCLASE DGCP"/>
    <property type="match status" value="1"/>
</dbReference>
<gene>
    <name evidence="11" type="ORF">D6C00_02170</name>
</gene>
<feature type="transmembrane region" description="Helical" evidence="6">
    <location>
        <begin position="51"/>
        <end position="69"/>
    </location>
</feature>
<feature type="domain" description="PAC" evidence="8">
    <location>
        <begin position="635"/>
        <end position="687"/>
    </location>
</feature>
<dbReference type="FunFam" id="3.20.20.450:FF:000001">
    <property type="entry name" value="Cyclic di-GMP phosphodiesterase yahA"/>
    <property type="match status" value="1"/>
</dbReference>
<feature type="transmembrane region" description="Helical" evidence="6">
    <location>
        <begin position="20"/>
        <end position="39"/>
    </location>
</feature>
<evidence type="ECO:0000256" key="5">
    <source>
        <dbReference type="SAM" id="Coils"/>
    </source>
</evidence>
<dbReference type="CDD" id="cd18774">
    <property type="entry name" value="PDC2_HK_sensor"/>
    <property type="match status" value="1"/>
</dbReference>
<dbReference type="SMART" id="SM00091">
    <property type="entry name" value="PAS"/>
    <property type="match status" value="2"/>
</dbReference>
<dbReference type="GO" id="GO:0071111">
    <property type="term" value="F:cyclic-guanylate-specific phosphodiesterase activity"/>
    <property type="evidence" value="ECO:0007669"/>
    <property type="project" value="UniProtKB-EC"/>
</dbReference>
<accession>A0A426QGK6</accession>
<dbReference type="InterPro" id="IPR000160">
    <property type="entry name" value="GGDEF_dom"/>
</dbReference>
<comment type="caution">
    <text evidence="11">The sequence shown here is derived from an EMBL/GenBank/DDBJ whole genome shotgun (WGS) entry which is preliminary data.</text>
</comment>
<evidence type="ECO:0000256" key="3">
    <source>
        <dbReference type="ARBA" id="ARBA00022636"/>
    </source>
</evidence>
<dbReference type="CDD" id="cd00130">
    <property type="entry name" value="PAS"/>
    <property type="match status" value="2"/>
</dbReference>
<dbReference type="PROSITE" id="PS50887">
    <property type="entry name" value="GGDEF"/>
    <property type="match status" value="1"/>
</dbReference>
<dbReference type="NCBIfam" id="TIGR00254">
    <property type="entry name" value="GGDEF"/>
    <property type="match status" value="1"/>
</dbReference>
<comment type="catalytic activity">
    <reaction evidence="4">
        <text>3',3'-c-di-GMP + H2O = 5'-phosphoguanylyl(3'-&gt;5')guanosine + H(+)</text>
        <dbReference type="Rhea" id="RHEA:24902"/>
        <dbReference type="ChEBI" id="CHEBI:15377"/>
        <dbReference type="ChEBI" id="CHEBI:15378"/>
        <dbReference type="ChEBI" id="CHEBI:58754"/>
        <dbReference type="ChEBI" id="CHEBI:58805"/>
        <dbReference type="EC" id="3.1.4.52"/>
    </reaction>
    <physiologicalReaction direction="left-to-right" evidence="4">
        <dbReference type="Rhea" id="RHEA:24903"/>
    </physiologicalReaction>
</comment>
<evidence type="ECO:0000256" key="1">
    <source>
        <dbReference type="ARBA" id="ARBA00001946"/>
    </source>
</evidence>
<dbReference type="InterPro" id="IPR035919">
    <property type="entry name" value="EAL_sf"/>
</dbReference>
<keyword evidence="3" id="KW-0973">c-di-GMP</keyword>
<dbReference type="Gene3D" id="3.30.70.270">
    <property type="match status" value="1"/>
</dbReference>
<dbReference type="InterPro" id="IPR001610">
    <property type="entry name" value="PAC"/>
</dbReference>
<comment type="cofactor">
    <cofactor evidence="1">
        <name>Mg(2+)</name>
        <dbReference type="ChEBI" id="CHEBI:18420"/>
    </cofactor>
</comment>
<dbReference type="OrthoDB" id="8553030at2"/>
<dbReference type="SMART" id="SM00052">
    <property type="entry name" value="EAL"/>
    <property type="match status" value="1"/>
</dbReference>
<feature type="coiled-coil region" evidence="5">
    <location>
        <begin position="418"/>
        <end position="449"/>
    </location>
</feature>
<dbReference type="InterPro" id="IPR013656">
    <property type="entry name" value="PAS_4"/>
</dbReference>
<dbReference type="Gene3D" id="3.20.20.450">
    <property type="entry name" value="EAL domain"/>
    <property type="match status" value="1"/>
</dbReference>
<dbReference type="EC" id="3.1.4.52" evidence="2"/>
<dbReference type="AlphaFoldDB" id="A0A426QGK6"/>
<dbReference type="SUPFAM" id="SSF141868">
    <property type="entry name" value="EAL domain-like"/>
    <property type="match status" value="1"/>
</dbReference>
<protein>
    <recommendedName>
        <fullName evidence="2">cyclic-guanylate-specific phosphodiesterase</fullName>
        <ecNumber evidence="2">3.1.4.52</ecNumber>
    </recommendedName>
</protein>
<dbReference type="CDD" id="cd01948">
    <property type="entry name" value="EAL"/>
    <property type="match status" value="1"/>
</dbReference>
<name>A0A426QGK6_9GAMM</name>
<keyword evidence="6" id="KW-0812">Transmembrane</keyword>
<keyword evidence="5" id="KW-0175">Coiled coil</keyword>
<dbReference type="Pfam" id="PF13426">
    <property type="entry name" value="PAS_9"/>
    <property type="match status" value="1"/>
</dbReference>
<evidence type="ECO:0000313" key="11">
    <source>
        <dbReference type="EMBL" id="RRQ20888.1"/>
    </source>
</evidence>
<dbReference type="InterPro" id="IPR000700">
    <property type="entry name" value="PAS-assoc_C"/>
</dbReference>
<proteinExistence type="predicted"/>
<dbReference type="NCBIfam" id="TIGR00229">
    <property type="entry name" value="sensory_box"/>
    <property type="match status" value="2"/>
</dbReference>
<feature type="domain" description="PAS" evidence="7">
    <location>
        <begin position="439"/>
        <end position="509"/>
    </location>
</feature>
<dbReference type="PANTHER" id="PTHR44757:SF2">
    <property type="entry name" value="BIOFILM ARCHITECTURE MAINTENANCE PROTEIN MBAA"/>
    <property type="match status" value="1"/>
</dbReference>
<dbReference type="PROSITE" id="PS50113">
    <property type="entry name" value="PAC"/>
    <property type="match status" value="2"/>
</dbReference>
<evidence type="ECO:0000313" key="12">
    <source>
        <dbReference type="Proteomes" id="UP000287798"/>
    </source>
</evidence>
<evidence type="ECO:0000259" key="9">
    <source>
        <dbReference type="PROSITE" id="PS50883"/>
    </source>
</evidence>
<dbReference type="SUPFAM" id="SSF55073">
    <property type="entry name" value="Nucleotide cyclase"/>
    <property type="match status" value="1"/>
</dbReference>
<evidence type="ECO:0000259" key="7">
    <source>
        <dbReference type="PROSITE" id="PS50112"/>
    </source>
</evidence>
<dbReference type="InterPro" id="IPR001633">
    <property type="entry name" value="EAL_dom"/>
</dbReference>
<dbReference type="SUPFAM" id="SSF55785">
    <property type="entry name" value="PYP-like sensor domain (PAS domain)"/>
    <property type="match status" value="2"/>
</dbReference>
<feature type="domain" description="GGDEF" evidence="10">
    <location>
        <begin position="719"/>
        <end position="851"/>
    </location>
</feature>
<dbReference type="InterPro" id="IPR035965">
    <property type="entry name" value="PAS-like_dom_sf"/>
</dbReference>
<dbReference type="Proteomes" id="UP000287798">
    <property type="component" value="Unassembled WGS sequence"/>
</dbReference>
<keyword evidence="6" id="KW-1133">Transmembrane helix</keyword>
<dbReference type="Pfam" id="PF00563">
    <property type="entry name" value="EAL"/>
    <property type="match status" value="1"/>
</dbReference>
<feature type="domain" description="EAL" evidence="9">
    <location>
        <begin position="860"/>
        <end position="1114"/>
    </location>
</feature>
<evidence type="ECO:0000259" key="8">
    <source>
        <dbReference type="PROSITE" id="PS50113"/>
    </source>
</evidence>
<feature type="transmembrane region" description="Helical" evidence="6">
    <location>
        <begin position="98"/>
        <end position="117"/>
    </location>
</feature>
<feature type="transmembrane region" description="Helical" evidence="6">
    <location>
        <begin position="387"/>
        <end position="407"/>
    </location>
</feature>
<dbReference type="GO" id="GO:0071732">
    <property type="term" value="P:cellular response to nitric oxide"/>
    <property type="evidence" value="ECO:0007669"/>
    <property type="project" value="UniProtKB-ARBA"/>
</dbReference>
<dbReference type="Gene3D" id="3.30.450.20">
    <property type="entry name" value="PAS domain"/>
    <property type="match status" value="2"/>
</dbReference>
<dbReference type="PROSITE" id="PS50112">
    <property type="entry name" value="PAS"/>
    <property type="match status" value="2"/>
</dbReference>